<dbReference type="Proteomes" id="UP001523263">
    <property type="component" value="Unassembled WGS sequence"/>
</dbReference>
<accession>A0ABT0VWR2</accession>
<keyword evidence="2" id="KW-1185">Reference proteome</keyword>
<evidence type="ECO:0008006" key="3">
    <source>
        <dbReference type="Google" id="ProtNLM"/>
    </source>
</evidence>
<dbReference type="RefSeq" id="WP_251098952.1">
    <property type="nucleotide sequence ID" value="NZ_JAMQBH010000009.1"/>
</dbReference>
<reference evidence="1 2" key="1">
    <citation type="submission" date="2022-06" db="EMBL/GenBank/DDBJ databases">
        <title>Whole genome sequence of Streptomyces griseoincarnatus RB7AG.</title>
        <authorList>
            <person name="Ray L."/>
            <person name="Behera S."/>
            <person name="Panda A.N."/>
        </authorList>
    </citation>
    <scope>NUCLEOTIDE SEQUENCE [LARGE SCALE GENOMIC DNA]</scope>
    <source>
        <strain evidence="1 2">RB7AG</strain>
    </source>
</reference>
<comment type="caution">
    <text evidence="1">The sequence shown here is derived from an EMBL/GenBank/DDBJ whole genome shotgun (WGS) entry which is preliminary data.</text>
</comment>
<protein>
    <recommendedName>
        <fullName evidence="3">Major facilitator superfamily (MFS) profile domain-containing protein</fullName>
    </recommendedName>
</protein>
<evidence type="ECO:0000313" key="1">
    <source>
        <dbReference type="EMBL" id="MCM2515390.1"/>
    </source>
</evidence>
<name>A0ABT0VWR2_STRGI</name>
<dbReference type="EMBL" id="JAMQBH010000009">
    <property type="protein sequence ID" value="MCM2515390.1"/>
    <property type="molecule type" value="Genomic_DNA"/>
</dbReference>
<proteinExistence type="predicted"/>
<organism evidence="1 2">
    <name type="scientific">Streptomyces griseoincarnatus</name>
    <dbReference type="NCBI Taxonomy" id="29305"/>
    <lineage>
        <taxon>Bacteria</taxon>
        <taxon>Bacillati</taxon>
        <taxon>Actinomycetota</taxon>
        <taxon>Actinomycetes</taxon>
        <taxon>Kitasatosporales</taxon>
        <taxon>Streptomycetaceae</taxon>
        <taxon>Streptomyces</taxon>
        <taxon>Streptomyces griseoincarnatus group</taxon>
    </lineage>
</organism>
<sequence>MSTGPHRTAQPAERRRPPLWLSIVACSVPMFMVALDSLAVSTALRTVAAESQPDTTDLQWFVTPTSSASPTCC</sequence>
<evidence type="ECO:0000313" key="2">
    <source>
        <dbReference type="Proteomes" id="UP001523263"/>
    </source>
</evidence>
<gene>
    <name evidence="1" type="ORF">NC658_19325</name>
</gene>